<dbReference type="GO" id="GO:0005829">
    <property type="term" value="C:cytosol"/>
    <property type="evidence" value="ECO:0007669"/>
    <property type="project" value="TreeGrafter"/>
</dbReference>
<sequence length="528" mass="58861">MRKLIDSRLEQLARAGQVHLLRKGLKGLEKESLRITTAGEIARTPHPKALGSALTHPAITTDYSEALIELITPPFEDSADTLAAMEDLHRFVHANIGDELLLATSMPCRIEGDESIPIACYGNSNIGRMKHVYRRGLGYRYGRAMQAIAGVHFNYSVSEELWPVLQAMAADRRSLAEFVADRYFGMVRNIQRFGWLILYLFGSSPALSKSFLAGRETPLASSFTEFDPTTWHRPYATSLRMSDIGYRNDNQASLDISFNRLEDYVRDLSHAISTPYAPYQAIGVEVDGEYRQLNANILQIENEYYSTVRPKQITRSGEMPTLALKKRGVRYLELRSVDLNCYHPAGISLEQLRFLEIFMLLSLLAASPPMSTEEKKTSANNMLATACCGRTPGMTLIRDNTAVDLRAWAKELCESMAPIAAALDGDSTGGVFSAALEHQYVAIANPEQCLPSARMLREMRGNHESFAEFAQRLSLQHAESLRSPPSLPAEKAEAMRRMAETSLAEQESVEAGDSLAFADYLKHYFAQT</sequence>
<dbReference type="EC" id="6.3.2.2" evidence="8"/>
<evidence type="ECO:0000256" key="1">
    <source>
        <dbReference type="ARBA" id="ARBA00005006"/>
    </source>
</evidence>
<dbReference type="Pfam" id="PF04262">
    <property type="entry name" value="Glu_cys_ligase"/>
    <property type="match status" value="1"/>
</dbReference>
<feature type="domain" description="Glutamate--cysteine ligase" evidence="10">
    <location>
        <begin position="9"/>
        <end position="382"/>
    </location>
</feature>
<dbReference type="AlphaFoldDB" id="A0AA35UE97"/>
<dbReference type="SUPFAM" id="SSF55931">
    <property type="entry name" value="Glutamine synthetase/guanido kinase"/>
    <property type="match status" value="1"/>
</dbReference>
<keyword evidence="5 8" id="KW-0547">Nucleotide-binding</keyword>
<evidence type="ECO:0000313" key="11">
    <source>
        <dbReference type="EMBL" id="CAI8830179.1"/>
    </source>
</evidence>
<gene>
    <name evidence="8 11" type="primary">gshA</name>
    <name evidence="11" type="ORF">MCNOR_2114</name>
</gene>
<dbReference type="InterPro" id="IPR007370">
    <property type="entry name" value="Glu_cys_ligase"/>
</dbReference>
<dbReference type="InterPro" id="IPR014746">
    <property type="entry name" value="Gln_synth/guanido_kin_cat_dom"/>
</dbReference>
<comment type="catalytic activity">
    <reaction evidence="7 8 9">
        <text>L-cysteine + L-glutamate + ATP = gamma-L-glutamyl-L-cysteine + ADP + phosphate + H(+)</text>
        <dbReference type="Rhea" id="RHEA:13285"/>
        <dbReference type="ChEBI" id="CHEBI:15378"/>
        <dbReference type="ChEBI" id="CHEBI:29985"/>
        <dbReference type="ChEBI" id="CHEBI:30616"/>
        <dbReference type="ChEBI" id="CHEBI:35235"/>
        <dbReference type="ChEBI" id="CHEBI:43474"/>
        <dbReference type="ChEBI" id="CHEBI:58173"/>
        <dbReference type="ChEBI" id="CHEBI:456216"/>
        <dbReference type="EC" id="6.3.2.2"/>
    </reaction>
</comment>
<name>A0AA35UE97_METCP</name>
<evidence type="ECO:0000259" key="10">
    <source>
        <dbReference type="Pfam" id="PF04262"/>
    </source>
</evidence>
<keyword evidence="6 8" id="KW-0067">ATP-binding</keyword>
<protein>
    <recommendedName>
        <fullName evidence="8">Glutamate--cysteine ligase</fullName>
        <ecNumber evidence="8">6.3.2.2</ecNumber>
    </recommendedName>
    <alternativeName>
        <fullName evidence="8">Gamma-ECS</fullName>
        <shortName evidence="8">GCS</shortName>
    </alternativeName>
    <alternativeName>
        <fullName evidence="8">Gamma-glutamylcysteine synthetase</fullName>
    </alternativeName>
</protein>
<evidence type="ECO:0000256" key="6">
    <source>
        <dbReference type="ARBA" id="ARBA00022840"/>
    </source>
</evidence>
<dbReference type="InterPro" id="IPR006334">
    <property type="entry name" value="Glut_cys_ligase"/>
</dbReference>
<proteinExistence type="inferred from homology"/>
<evidence type="ECO:0000256" key="4">
    <source>
        <dbReference type="ARBA" id="ARBA00022684"/>
    </source>
</evidence>
<dbReference type="PANTHER" id="PTHR38761:SF1">
    <property type="entry name" value="GLUTAMATE--CYSTEINE LIGASE"/>
    <property type="match status" value="1"/>
</dbReference>
<accession>A0AA35UE97</accession>
<evidence type="ECO:0000256" key="8">
    <source>
        <dbReference type="HAMAP-Rule" id="MF_00578"/>
    </source>
</evidence>
<evidence type="ECO:0000256" key="9">
    <source>
        <dbReference type="RuleBase" id="RU004391"/>
    </source>
</evidence>
<keyword evidence="4 8" id="KW-0317">Glutathione biosynthesis</keyword>
<evidence type="ECO:0000313" key="12">
    <source>
        <dbReference type="Proteomes" id="UP001158598"/>
    </source>
</evidence>
<dbReference type="GO" id="GO:0046872">
    <property type="term" value="F:metal ion binding"/>
    <property type="evidence" value="ECO:0007669"/>
    <property type="project" value="TreeGrafter"/>
</dbReference>
<evidence type="ECO:0000256" key="2">
    <source>
        <dbReference type="ARBA" id="ARBA00008772"/>
    </source>
</evidence>
<dbReference type="Gene3D" id="3.30.590.20">
    <property type="match status" value="1"/>
</dbReference>
<dbReference type="PANTHER" id="PTHR38761">
    <property type="entry name" value="GLUTAMATE--CYSTEINE LIGASE"/>
    <property type="match status" value="1"/>
</dbReference>
<dbReference type="EMBL" id="OX458332">
    <property type="protein sequence ID" value="CAI8830179.1"/>
    <property type="molecule type" value="Genomic_DNA"/>
</dbReference>
<dbReference type="GO" id="GO:0004357">
    <property type="term" value="F:glutamate-cysteine ligase activity"/>
    <property type="evidence" value="ECO:0007669"/>
    <property type="project" value="UniProtKB-UniRule"/>
</dbReference>
<comment type="similarity">
    <text evidence="2 8">Belongs to the glutamate--cysteine ligase type 1 family. Type 1 subfamily.</text>
</comment>
<dbReference type="NCBIfam" id="TIGR01434">
    <property type="entry name" value="glu_cys_ligase"/>
    <property type="match status" value="1"/>
</dbReference>
<dbReference type="GO" id="GO:0005524">
    <property type="term" value="F:ATP binding"/>
    <property type="evidence" value="ECO:0007669"/>
    <property type="project" value="UniProtKB-KW"/>
</dbReference>
<keyword evidence="3 8" id="KW-0436">Ligase</keyword>
<reference evidence="11" key="1">
    <citation type="submission" date="2023-03" db="EMBL/GenBank/DDBJ databases">
        <authorList>
            <person name="Pearce D."/>
        </authorList>
    </citation>
    <scope>NUCLEOTIDE SEQUENCE</scope>
    <source>
        <strain evidence="11">Mc</strain>
    </source>
</reference>
<evidence type="ECO:0000256" key="7">
    <source>
        <dbReference type="ARBA" id="ARBA00048819"/>
    </source>
</evidence>
<organism evidence="11 12">
    <name type="scientific">Methylococcus capsulatus</name>
    <dbReference type="NCBI Taxonomy" id="414"/>
    <lineage>
        <taxon>Bacteria</taxon>
        <taxon>Pseudomonadati</taxon>
        <taxon>Pseudomonadota</taxon>
        <taxon>Gammaproteobacteria</taxon>
        <taxon>Methylococcales</taxon>
        <taxon>Methylococcaceae</taxon>
        <taxon>Methylococcus</taxon>
    </lineage>
</organism>
<comment type="pathway">
    <text evidence="1 8 9">Sulfur metabolism; glutathione biosynthesis; glutathione from L-cysteine and L-glutamate: step 1/2.</text>
</comment>
<evidence type="ECO:0000256" key="3">
    <source>
        <dbReference type="ARBA" id="ARBA00022598"/>
    </source>
</evidence>
<dbReference type="Proteomes" id="UP001158598">
    <property type="component" value="Chromosome"/>
</dbReference>
<dbReference type="RefSeq" id="WP_017366145.1">
    <property type="nucleotide sequence ID" value="NZ_CP079097.1"/>
</dbReference>
<evidence type="ECO:0000256" key="5">
    <source>
        <dbReference type="ARBA" id="ARBA00022741"/>
    </source>
</evidence>
<dbReference type="HAMAP" id="MF_00578">
    <property type="entry name" value="Glu_cys_ligase"/>
    <property type="match status" value="1"/>
</dbReference>
<dbReference type="GO" id="GO:0006750">
    <property type="term" value="P:glutathione biosynthetic process"/>
    <property type="evidence" value="ECO:0007669"/>
    <property type="project" value="UniProtKB-UniRule"/>
</dbReference>